<proteinExistence type="predicted"/>
<evidence type="ECO:0000313" key="1">
    <source>
        <dbReference type="Proteomes" id="UP000887577"/>
    </source>
</evidence>
<keyword evidence="1" id="KW-1185">Reference proteome</keyword>
<name>A0A914YC30_9BILA</name>
<reference evidence="2 3" key="1">
    <citation type="submission" date="2022-11" db="UniProtKB">
        <authorList>
            <consortium name="WormBaseParasite"/>
        </authorList>
    </citation>
    <scope>IDENTIFICATION</scope>
</reference>
<dbReference type="WBParaSite" id="PSU_v2.g17158.t1">
    <property type="protein sequence ID" value="PSU_v2.g17158.t1"/>
    <property type="gene ID" value="PSU_v2.g17158"/>
</dbReference>
<organism evidence="1 3">
    <name type="scientific">Panagrolaimus superbus</name>
    <dbReference type="NCBI Taxonomy" id="310955"/>
    <lineage>
        <taxon>Eukaryota</taxon>
        <taxon>Metazoa</taxon>
        <taxon>Ecdysozoa</taxon>
        <taxon>Nematoda</taxon>
        <taxon>Chromadorea</taxon>
        <taxon>Rhabditida</taxon>
        <taxon>Tylenchina</taxon>
        <taxon>Panagrolaimomorpha</taxon>
        <taxon>Panagrolaimoidea</taxon>
        <taxon>Panagrolaimidae</taxon>
        <taxon>Panagrolaimus</taxon>
    </lineage>
</organism>
<evidence type="ECO:0000313" key="2">
    <source>
        <dbReference type="WBParaSite" id="PSU_v2.g17158.t1"/>
    </source>
</evidence>
<dbReference type="Proteomes" id="UP000887577">
    <property type="component" value="Unplaced"/>
</dbReference>
<protein>
    <submittedName>
        <fullName evidence="2 3">Uncharacterized protein</fullName>
    </submittedName>
</protein>
<accession>A0A914YC30</accession>
<dbReference type="AlphaFoldDB" id="A0A914YC30"/>
<dbReference type="WBParaSite" id="PSU_v2.g17769.t1">
    <property type="protein sequence ID" value="PSU_v2.g17769.t1"/>
    <property type="gene ID" value="PSU_v2.g17769"/>
</dbReference>
<sequence length="67" mass="7714">MGVDKPIEYRRRLQAETAAAAGLPNQGYSGDMEWEGLEPELFNEMYNYASLDLKHVERDGSWYDTDL</sequence>
<evidence type="ECO:0000313" key="3">
    <source>
        <dbReference type="WBParaSite" id="PSU_v2.g17769.t1"/>
    </source>
</evidence>